<dbReference type="AlphaFoldDB" id="A0AAV2GNS3"/>
<dbReference type="InterPro" id="IPR040285">
    <property type="entry name" value="ProX/PRXD1"/>
</dbReference>
<gene>
    <name evidence="2" type="ORF">LTRI10_LOCUS51697</name>
</gene>
<evidence type="ECO:0000256" key="1">
    <source>
        <dbReference type="SAM" id="MobiDB-lite"/>
    </source>
</evidence>
<dbReference type="Proteomes" id="UP001497516">
    <property type="component" value="Chromosome 9"/>
</dbReference>
<dbReference type="EMBL" id="OZ034822">
    <property type="protein sequence ID" value="CAL1412398.1"/>
    <property type="molecule type" value="Genomic_DNA"/>
</dbReference>
<feature type="region of interest" description="Disordered" evidence="1">
    <location>
        <begin position="94"/>
        <end position="119"/>
    </location>
</feature>
<evidence type="ECO:0000313" key="2">
    <source>
        <dbReference type="EMBL" id="CAL1412398.1"/>
    </source>
</evidence>
<reference evidence="2 3" key="1">
    <citation type="submission" date="2024-04" db="EMBL/GenBank/DDBJ databases">
        <authorList>
            <person name="Fracassetti M."/>
        </authorList>
    </citation>
    <scope>NUCLEOTIDE SEQUENCE [LARGE SCALE GENOMIC DNA]</scope>
</reference>
<dbReference type="PANTHER" id="PTHR31423">
    <property type="entry name" value="YBAK DOMAIN-CONTAINING PROTEIN"/>
    <property type="match status" value="1"/>
</dbReference>
<protein>
    <submittedName>
        <fullName evidence="2">Uncharacterized protein</fullName>
    </submittedName>
</protein>
<keyword evidence="3" id="KW-1185">Reference proteome</keyword>
<sequence>MGRGSSFAIDEEMLALVVPCSPPSLWSSESGSPPSLSSSESGIRIAAIDKLLLLVVTHCSPSSLVVTQCSPSSLSPSSLLASCVERIEGRKGFAVKSAKPSSGDQNAKDKPNNTTSQPNAFAESRLFVDEILKKITELLLSKISTLTGDVAKQEALTNSVRKHLAPDLQNLTVMFKNTTYTQGFYSGSNCQPRCL</sequence>
<proteinExistence type="predicted"/>
<evidence type="ECO:0000313" key="3">
    <source>
        <dbReference type="Proteomes" id="UP001497516"/>
    </source>
</evidence>
<accession>A0AAV2GNS3</accession>
<name>A0AAV2GNS3_9ROSI</name>
<organism evidence="2 3">
    <name type="scientific">Linum trigynum</name>
    <dbReference type="NCBI Taxonomy" id="586398"/>
    <lineage>
        <taxon>Eukaryota</taxon>
        <taxon>Viridiplantae</taxon>
        <taxon>Streptophyta</taxon>
        <taxon>Embryophyta</taxon>
        <taxon>Tracheophyta</taxon>
        <taxon>Spermatophyta</taxon>
        <taxon>Magnoliopsida</taxon>
        <taxon>eudicotyledons</taxon>
        <taxon>Gunneridae</taxon>
        <taxon>Pentapetalae</taxon>
        <taxon>rosids</taxon>
        <taxon>fabids</taxon>
        <taxon>Malpighiales</taxon>
        <taxon>Linaceae</taxon>
        <taxon>Linum</taxon>
    </lineage>
</organism>
<dbReference type="PANTHER" id="PTHR31423:SF3">
    <property type="entry name" value="PROLYL-TRNA SYNTHETASE ASSOCIATED DOMAIN-CONTAINING PROTEIN 1-RELATED"/>
    <property type="match status" value="1"/>
</dbReference>